<feature type="domain" description="WD repeat-containing protein 75 second beta-propeller" evidence="9">
    <location>
        <begin position="515"/>
        <end position="671"/>
    </location>
</feature>
<dbReference type="GO" id="GO:0006364">
    <property type="term" value="P:rRNA processing"/>
    <property type="evidence" value="ECO:0007669"/>
    <property type="project" value="UniProtKB-KW"/>
</dbReference>
<keyword evidence="5" id="KW-0677">Repeat</keyword>
<evidence type="ECO:0000313" key="10">
    <source>
        <dbReference type="EMBL" id="SSD60738.1"/>
    </source>
</evidence>
<evidence type="ECO:0000256" key="2">
    <source>
        <dbReference type="ARBA" id="ARBA00022517"/>
    </source>
</evidence>
<feature type="repeat" description="WD" evidence="8">
    <location>
        <begin position="313"/>
        <end position="344"/>
    </location>
</feature>
<accession>A0A376B7U8</accession>
<dbReference type="PANTHER" id="PTHR44215">
    <property type="entry name" value="WD REPEAT-CONTAINING PROTEIN 75"/>
    <property type="match status" value="1"/>
</dbReference>
<evidence type="ECO:0000313" key="11">
    <source>
        <dbReference type="Proteomes" id="UP000262825"/>
    </source>
</evidence>
<reference evidence="11" key="1">
    <citation type="submission" date="2018-06" db="EMBL/GenBank/DDBJ databases">
        <authorList>
            <person name="Guldener U."/>
        </authorList>
    </citation>
    <scope>NUCLEOTIDE SEQUENCE [LARGE SCALE GENOMIC DNA]</scope>
    <source>
        <strain evidence="11">UTAD17</strain>
    </source>
</reference>
<comment type="subcellular location">
    <subcellularLocation>
        <location evidence="1">Nucleus</location>
        <location evidence="1">Nucleolus</location>
    </subcellularLocation>
</comment>
<dbReference type="GO" id="GO:0045943">
    <property type="term" value="P:positive regulation of transcription by RNA polymerase I"/>
    <property type="evidence" value="ECO:0007669"/>
    <property type="project" value="InterPro"/>
</dbReference>
<keyword evidence="7" id="KW-0539">Nucleus</keyword>
<dbReference type="SUPFAM" id="SSF50998">
    <property type="entry name" value="Quinoprotein alcohol dehydrogenase-like"/>
    <property type="match status" value="1"/>
</dbReference>
<dbReference type="InterPro" id="IPR053826">
    <property type="entry name" value="WDR75"/>
</dbReference>
<evidence type="ECO:0000256" key="4">
    <source>
        <dbReference type="ARBA" id="ARBA00022574"/>
    </source>
</evidence>
<dbReference type="VEuPathDB" id="FungiDB:SCODWIG_02499"/>
<dbReference type="InterPro" id="IPR015943">
    <property type="entry name" value="WD40/YVTN_repeat-like_dom_sf"/>
</dbReference>
<proteinExistence type="predicted"/>
<evidence type="ECO:0000256" key="1">
    <source>
        <dbReference type="ARBA" id="ARBA00004604"/>
    </source>
</evidence>
<keyword evidence="3" id="KW-0698">rRNA processing</keyword>
<dbReference type="PANTHER" id="PTHR44215:SF1">
    <property type="entry name" value="WD REPEAT-CONTAINING PROTEIN 75"/>
    <property type="match status" value="1"/>
</dbReference>
<dbReference type="SUPFAM" id="SSF101908">
    <property type="entry name" value="Putative isomerase YbhE"/>
    <property type="match status" value="1"/>
</dbReference>
<sequence>MTTASSNITAKDTNNKYNLSVVSGGRLTLSRAQFNCSYNHVSYLTSDSKHYIVPFNNMIKIYSMETRQCVKTFKYLNNPVLSELVSSSSSNRVEIIDIDFERENDNIVFYTSTFKKIVMQYTKKKSPKQEISDNLVVDYSNKFDTNVSTLVKVFNNNNSGLLFLVHEKDTTVKKGGNGFLNVYKLDNNNNNGTNESHISIKKWNEGEVILNTWSNNEQYLLVLTKTSCSSPDNNKKLLHIYNLHDVEAAELVIKVPETKVSQSSNAHYITTMAINNTASQIALGYASGVITLITLNNKSNIGEEIDNLQIRTLKWHIDSVLTLNFDNSGSYLLSGGWEKVLTFWLLSDTNVQQFLPRLNGVIISVTSLSTHINDNSGDGKYISLLLQHADNKTNSDYELLVINSTDFQSKLCCNGPLTNFESELPIKSSNYQPISIVSNHNSNNEIFKKILRKSVKNKRQDYTALPFTVSPKFKNLIYFPHNSGVCIYDFYKNEQLKYQYLSTNVSSFMGKVRLEHENISDPQILKIDFTLNGEWMVTYEVEKQPNGLLSSNDSSHILKFWNFDTDSQNWNLQTKIINPHGTNIPITDICPAPVSILNSNAILTSDNNGGLKLWGCLLKENTTASANSNWGLIDMKLPNFNNFSNNVNLEWSGDGSLIFHSFDDVLTILDGRKLTPLENESKLQLDSAIQSLHLVDEEHLFIVTTTCLTVYNLLLGDFTKGFDLYPYVNGIYKTGDLRRLIAVDYKRGNIAIVVNQKDPDFCDKFDVSYKAHVVIFNNNLTCKLGTFTYNDYITGIVWNKDSDFYFMDMNSRLGVVSTTITNELFDVATDNNNTDFKLELNSLSARKLNTSNTDGQSHDEDEEANIINGEKKHKIIRNNTFMNLFDNIDNVQMETLFDSVLRTIS</sequence>
<dbReference type="EMBL" id="UFAJ01000438">
    <property type="protein sequence ID" value="SSD60738.1"/>
    <property type="molecule type" value="Genomic_DNA"/>
</dbReference>
<organism evidence="10 11">
    <name type="scientific">Saccharomycodes ludwigii</name>
    <dbReference type="NCBI Taxonomy" id="36035"/>
    <lineage>
        <taxon>Eukaryota</taxon>
        <taxon>Fungi</taxon>
        <taxon>Dikarya</taxon>
        <taxon>Ascomycota</taxon>
        <taxon>Saccharomycotina</taxon>
        <taxon>Saccharomycetes</taxon>
        <taxon>Saccharomycodales</taxon>
        <taxon>Saccharomycodaceae</taxon>
        <taxon>Saccharomycodes</taxon>
    </lineage>
</organism>
<gene>
    <name evidence="10" type="ORF">SCODWIG_02499</name>
</gene>
<name>A0A376B7U8_9ASCO</name>
<evidence type="ECO:0000256" key="7">
    <source>
        <dbReference type="ARBA" id="ARBA00023242"/>
    </source>
</evidence>
<dbReference type="GO" id="GO:0003723">
    <property type="term" value="F:RNA binding"/>
    <property type="evidence" value="ECO:0007669"/>
    <property type="project" value="InterPro"/>
</dbReference>
<protein>
    <submittedName>
        <fullName evidence="10">Related to NET1-associated nuclear protein 1</fullName>
    </submittedName>
</protein>
<keyword evidence="2" id="KW-0690">Ribosome biogenesis</keyword>
<dbReference type="Pfam" id="PF23769">
    <property type="entry name" value="Beta-prop_WDR75_2nd"/>
    <property type="match status" value="1"/>
</dbReference>
<dbReference type="Proteomes" id="UP000262825">
    <property type="component" value="Unassembled WGS sequence"/>
</dbReference>
<dbReference type="OrthoDB" id="4096at2759"/>
<keyword evidence="4 8" id="KW-0853">WD repeat</keyword>
<evidence type="ECO:0000256" key="8">
    <source>
        <dbReference type="PROSITE-ProRule" id="PRU00221"/>
    </source>
</evidence>
<evidence type="ECO:0000256" key="3">
    <source>
        <dbReference type="ARBA" id="ARBA00022552"/>
    </source>
</evidence>
<dbReference type="PROSITE" id="PS50082">
    <property type="entry name" value="WD_REPEATS_2"/>
    <property type="match status" value="1"/>
</dbReference>
<evidence type="ECO:0000256" key="5">
    <source>
        <dbReference type="ARBA" id="ARBA00022737"/>
    </source>
</evidence>
<keyword evidence="6" id="KW-0804">Transcription</keyword>
<dbReference type="InterPro" id="IPR011047">
    <property type="entry name" value="Quinoprotein_ADH-like_sf"/>
</dbReference>
<dbReference type="GO" id="GO:2000234">
    <property type="term" value="P:positive regulation of rRNA processing"/>
    <property type="evidence" value="ECO:0007669"/>
    <property type="project" value="TreeGrafter"/>
</dbReference>
<evidence type="ECO:0000256" key="6">
    <source>
        <dbReference type="ARBA" id="ARBA00023163"/>
    </source>
</evidence>
<dbReference type="Gene3D" id="2.130.10.10">
    <property type="entry name" value="YVTN repeat-like/Quinoprotein amine dehydrogenase"/>
    <property type="match status" value="1"/>
</dbReference>
<keyword evidence="11" id="KW-1185">Reference proteome</keyword>
<dbReference type="InterPro" id="IPR057644">
    <property type="entry name" value="Beta-prop_WDR75_2nd"/>
</dbReference>
<dbReference type="InterPro" id="IPR001680">
    <property type="entry name" value="WD40_rpt"/>
</dbReference>
<dbReference type="AlphaFoldDB" id="A0A376B7U8"/>
<evidence type="ECO:0000259" key="9">
    <source>
        <dbReference type="Pfam" id="PF23769"/>
    </source>
</evidence>
<dbReference type="GO" id="GO:0032040">
    <property type="term" value="C:small-subunit processome"/>
    <property type="evidence" value="ECO:0007669"/>
    <property type="project" value="InterPro"/>
</dbReference>